<comment type="function">
    <text evidence="1">May be involved in the biogenesis of curli organelles.</text>
</comment>
<reference evidence="5" key="1">
    <citation type="submission" date="2021-03" db="EMBL/GenBank/DDBJ databases">
        <title>Fibrella sp. HMF5335 genome sequencing and assembly.</title>
        <authorList>
            <person name="Kang H."/>
            <person name="Kim H."/>
            <person name="Bae S."/>
            <person name="Joh K."/>
        </authorList>
    </citation>
    <scope>NUCLEOTIDE SEQUENCE</scope>
    <source>
        <strain evidence="5">HMF5335</strain>
    </source>
</reference>
<accession>A0A939GIQ9</accession>
<name>A0A939GIQ9_9BACT</name>
<proteinExistence type="predicted"/>
<organism evidence="5 6">
    <name type="scientific">Fibrella rubiginis</name>
    <dbReference type="NCBI Taxonomy" id="2817060"/>
    <lineage>
        <taxon>Bacteria</taxon>
        <taxon>Pseudomonadati</taxon>
        <taxon>Bacteroidota</taxon>
        <taxon>Cytophagia</taxon>
        <taxon>Cytophagales</taxon>
        <taxon>Spirosomataceae</taxon>
        <taxon>Fibrella</taxon>
    </lineage>
</organism>
<keyword evidence="3 4" id="KW-0732">Signal</keyword>
<evidence type="ECO:0000313" key="6">
    <source>
        <dbReference type="Proteomes" id="UP000664034"/>
    </source>
</evidence>
<evidence type="ECO:0000256" key="2">
    <source>
        <dbReference type="ARBA" id="ARBA00014024"/>
    </source>
</evidence>
<protein>
    <recommendedName>
        <fullName evidence="2">Curli production assembly/transport component CsgE</fullName>
    </recommendedName>
</protein>
<comment type="caution">
    <text evidence="5">The sequence shown here is derived from an EMBL/GenBank/DDBJ whole genome shotgun (WGS) entry which is preliminary data.</text>
</comment>
<feature type="chain" id="PRO_5037029682" description="Curli production assembly/transport component CsgE" evidence="4">
    <location>
        <begin position="20"/>
        <end position="191"/>
    </location>
</feature>
<evidence type="ECO:0000256" key="4">
    <source>
        <dbReference type="SAM" id="SignalP"/>
    </source>
</evidence>
<keyword evidence="6" id="KW-1185">Reference proteome</keyword>
<sequence>MRVIGLLICLLALVAPAFAQDPDVPGLGELDGMLREEAMTEQSTESLLLDNTRSKTGRDFYDAFYRAYQDLAPTSDGSPLGQPLVSGALAPGATGATPGDTAQVQLQKPLEFELNLFLIAVDELPANSGIGSIISITVNDELLFQQIVQNRIDTIEELAVYAAQVVREYVDNYAETQRQLDSDDQRGSGVY</sequence>
<dbReference type="Pfam" id="PF10627">
    <property type="entry name" value="CsgE"/>
    <property type="match status" value="1"/>
</dbReference>
<evidence type="ECO:0000313" key="5">
    <source>
        <dbReference type="EMBL" id="MBO0937491.1"/>
    </source>
</evidence>
<evidence type="ECO:0000256" key="3">
    <source>
        <dbReference type="ARBA" id="ARBA00022729"/>
    </source>
</evidence>
<dbReference type="Proteomes" id="UP000664034">
    <property type="component" value="Unassembled WGS sequence"/>
</dbReference>
<dbReference type="EMBL" id="JAFMYV010000006">
    <property type="protein sequence ID" value="MBO0937491.1"/>
    <property type="molecule type" value="Genomic_DNA"/>
</dbReference>
<feature type="signal peptide" evidence="4">
    <location>
        <begin position="1"/>
        <end position="19"/>
    </location>
</feature>
<dbReference type="InterPro" id="IPR018900">
    <property type="entry name" value="Curli_CsgE"/>
</dbReference>
<dbReference type="RefSeq" id="WP_207365049.1">
    <property type="nucleotide sequence ID" value="NZ_JAFMYV010000006.1"/>
</dbReference>
<evidence type="ECO:0000256" key="1">
    <source>
        <dbReference type="ARBA" id="ARBA00003989"/>
    </source>
</evidence>
<dbReference type="AlphaFoldDB" id="A0A939GIQ9"/>
<gene>
    <name evidence="5" type="ORF">J2I47_13120</name>
</gene>